<name>A0A219YC78_9CAUD</name>
<dbReference type="InterPro" id="IPR015100">
    <property type="entry name" value="AsiA"/>
</dbReference>
<dbReference type="GO" id="GO:0006355">
    <property type="term" value="P:regulation of DNA-templated transcription"/>
    <property type="evidence" value="ECO:0007669"/>
    <property type="project" value="InterPro"/>
</dbReference>
<evidence type="ECO:0000313" key="1">
    <source>
        <dbReference type="EMBL" id="APU01547.1"/>
    </source>
</evidence>
<dbReference type="Pfam" id="PF09010">
    <property type="entry name" value="AsiA"/>
    <property type="match status" value="1"/>
</dbReference>
<organism evidence="1 2">
    <name type="scientific">Aeromonas phage 65.2</name>
    <dbReference type="NCBI Taxonomy" id="1932896"/>
    <lineage>
        <taxon>Viruses</taxon>
        <taxon>Duplodnaviria</taxon>
        <taxon>Heunggongvirae</taxon>
        <taxon>Uroviricota</taxon>
        <taxon>Caudoviricetes</taxon>
        <taxon>Pantevenvirales</taxon>
        <taxon>Straboviridae</taxon>
        <taxon>Emmerichvirinae</taxon>
        <taxon>Ishigurovirus</taxon>
        <taxon>Ishigurovirus osborne</taxon>
    </lineage>
</organism>
<dbReference type="SUPFAM" id="SSF69070">
    <property type="entry name" value="Anti-sigma factor AsiA"/>
    <property type="match status" value="1"/>
</dbReference>
<reference evidence="1 2" key="1">
    <citation type="journal article" date="2017" name="Sci. Rep.">
        <title>Characterization and diversity of phages infecting Aeromonas salmonicida subsp. salmonicida.</title>
        <authorList>
            <person name="Vincent A.T."/>
            <person name="Paquet V.E."/>
            <person name="Bernatchez A."/>
            <person name="Tremblay D.M."/>
            <person name="Moineau S."/>
            <person name="Charette S.J."/>
        </authorList>
    </citation>
    <scope>NUCLEOTIDE SEQUENCE [LARGE SCALE GENOMIC DNA]</scope>
</reference>
<evidence type="ECO:0000313" key="2">
    <source>
        <dbReference type="Proteomes" id="UP000225215"/>
    </source>
</evidence>
<protein>
    <submittedName>
        <fullName evidence="1">Anti-sigma factor</fullName>
    </submittedName>
</protein>
<proteinExistence type="predicted"/>
<accession>A0A219YC78</accession>
<dbReference type="InterPro" id="IPR036486">
    <property type="entry name" value="AsiA_sf"/>
</dbReference>
<dbReference type="Proteomes" id="UP000225215">
    <property type="component" value="Segment"/>
</dbReference>
<sequence length="97" mass="10971">MSNKIEVLKDIVATASILIKFGRDDILDTQRGFIDFLSTAGFTTPSGKPLTIQNFRVMVKSLKPSQIKEIFEEFDAGRIYDMIDCMISQHPDLELES</sequence>
<dbReference type="EMBL" id="KY290955">
    <property type="protein sequence ID" value="APU01547.1"/>
    <property type="molecule type" value="Genomic_DNA"/>
</dbReference>
<dbReference type="Gene3D" id="1.10.1810.10">
    <property type="entry name" value="Anti-Sigma Factor A"/>
    <property type="match status" value="1"/>
</dbReference>